<keyword evidence="3" id="KW-0597">Phosphoprotein</keyword>
<dbReference type="Proteomes" id="UP000320314">
    <property type="component" value="Unassembled WGS sequence"/>
</dbReference>
<dbReference type="SUPFAM" id="SSF53738">
    <property type="entry name" value="Phosphoglucomutase, first 3 domains"/>
    <property type="match status" value="3"/>
</dbReference>
<keyword evidence="6" id="KW-0413">Isomerase</keyword>
<evidence type="ECO:0000256" key="3">
    <source>
        <dbReference type="ARBA" id="ARBA00022553"/>
    </source>
</evidence>
<comment type="caution">
    <text evidence="12">The sequence shown here is derived from an EMBL/GenBank/DDBJ whole genome shotgun (WGS) entry which is preliminary data.</text>
</comment>
<feature type="domain" description="Alpha-D-phosphohexomutase alpha/beta/alpha" evidence="9">
    <location>
        <begin position="5"/>
        <end position="128"/>
    </location>
</feature>
<dbReference type="PROSITE" id="PS00710">
    <property type="entry name" value="PGM_PMM"/>
    <property type="match status" value="1"/>
</dbReference>
<protein>
    <submittedName>
        <fullName evidence="12">Phosphomannomutase</fullName>
    </submittedName>
</protein>
<name>A0A506TZR7_9HYPH</name>
<evidence type="ECO:0000256" key="6">
    <source>
        <dbReference type="ARBA" id="ARBA00023235"/>
    </source>
</evidence>
<reference evidence="12 13" key="1">
    <citation type="submission" date="2019-06" db="EMBL/GenBank/DDBJ databases">
        <authorList>
            <person name="Li M."/>
        </authorList>
    </citation>
    <scope>NUCLEOTIDE SEQUENCE [LARGE SCALE GENOMIC DNA]</scope>
    <source>
        <strain evidence="12 13">BGMRC6574</strain>
    </source>
</reference>
<dbReference type="InterPro" id="IPR036900">
    <property type="entry name" value="A-D-PHexomutase_C_sf"/>
</dbReference>
<evidence type="ECO:0000259" key="9">
    <source>
        <dbReference type="Pfam" id="PF02878"/>
    </source>
</evidence>
<dbReference type="InterPro" id="IPR016055">
    <property type="entry name" value="A-D-PHexomutase_a/b/a-I/II/III"/>
</dbReference>
<dbReference type="AlphaFoldDB" id="A0A506TZR7"/>
<feature type="domain" description="Alpha-D-phosphohexomutase C-terminal" evidence="8">
    <location>
        <begin position="373"/>
        <end position="440"/>
    </location>
</feature>
<evidence type="ECO:0000313" key="13">
    <source>
        <dbReference type="Proteomes" id="UP000320314"/>
    </source>
</evidence>
<evidence type="ECO:0000256" key="7">
    <source>
        <dbReference type="RuleBase" id="RU004326"/>
    </source>
</evidence>
<dbReference type="CDD" id="cd03089">
    <property type="entry name" value="PMM_PGM"/>
    <property type="match status" value="1"/>
</dbReference>
<evidence type="ECO:0000313" key="12">
    <source>
        <dbReference type="EMBL" id="TPW27572.1"/>
    </source>
</evidence>
<evidence type="ECO:0000259" key="10">
    <source>
        <dbReference type="Pfam" id="PF02879"/>
    </source>
</evidence>
<keyword evidence="4 7" id="KW-0479">Metal-binding</keyword>
<dbReference type="Pfam" id="PF02878">
    <property type="entry name" value="PGM_PMM_I"/>
    <property type="match status" value="1"/>
</dbReference>
<evidence type="ECO:0000259" key="11">
    <source>
        <dbReference type="Pfam" id="PF02880"/>
    </source>
</evidence>
<organism evidence="12 13">
    <name type="scientific">Pararhizobium mangrovi</name>
    <dbReference type="NCBI Taxonomy" id="2590452"/>
    <lineage>
        <taxon>Bacteria</taxon>
        <taxon>Pseudomonadati</taxon>
        <taxon>Pseudomonadota</taxon>
        <taxon>Alphaproteobacteria</taxon>
        <taxon>Hyphomicrobiales</taxon>
        <taxon>Rhizobiaceae</taxon>
        <taxon>Rhizobium/Agrobacterium group</taxon>
        <taxon>Pararhizobium</taxon>
    </lineage>
</organism>
<dbReference type="Pfam" id="PF02880">
    <property type="entry name" value="PGM_PMM_III"/>
    <property type="match status" value="1"/>
</dbReference>
<dbReference type="GO" id="GO:0000287">
    <property type="term" value="F:magnesium ion binding"/>
    <property type="evidence" value="ECO:0007669"/>
    <property type="project" value="InterPro"/>
</dbReference>
<keyword evidence="13" id="KW-1185">Reference proteome</keyword>
<dbReference type="Pfam" id="PF00408">
    <property type="entry name" value="PGM_PMM_IV"/>
    <property type="match status" value="1"/>
</dbReference>
<dbReference type="InterPro" id="IPR005841">
    <property type="entry name" value="Alpha-D-phosphohexomutase_SF"/>
</dbReference>
<dbReference type="PANTHER" id="PTHR43771">
    <property type="entry name" value="PHOSPHOMANNOMUTASE"/>
    <property type="match status" value="1"/>
</dbReference>
<comment type="cofactor">
    <cofactor evidence="1">
        <name>Mg(2+)</name>
        <dbReference type="ChEBI" id="CHEBI:18420"/>
    </cofactor>
</comment>
<dbReference type="RefSeq" id="WP_141167165.1">
    <property type="nucleotide sequence ID" value="NZ_VHLH01000020.1"/>
</dbReference>
<evidence type="ECO:0000256" key="1">
    <source>
        <dbReference type="ARBA" id="ARBA00001946"/>
    </source>
</evidence>
<dbReference type="OrthoDB" id="9803322at2"/>
<accession>A0A506TZR7</accession>
<evidence type="ECO:0000256" key="2">
    <source>
        <dbReference type="ARBA" id="ARBA00010231"/>
    </source>
</evidence>
<evidence type="ECO:0000259" key="8">
    <source>
        <dbReference type="Pfam" id="PF00408"/>
    </source>
</evidence>
<sequence>MAAPFKAYDVRGSIPGEINAAFAYRFAQAASMRLQPSAVVLGHDMRADSPALASSLAQGFLDCGVDVLPLGQCGTEEVYFHTARTDADAGLMVTASHNPASDNGIKMVLKGATAATRDNAFDGIEERVRQFGDLARVPVFSARGGLHPVLDRTPYIERLLERVADRDLVPLTIVCHAGNGCAGPVIDALEPYLPFTFVKVDHEPDARLPNGVPNPLLPDKRDRASRAVIETGADLGIAWDGDFDRCFFYDHTGRFIEGYYLVGLIARMVLAGEPGATILHDPRLVWNTEDIVAKAGGTAKPCPVGHAFFRAMMRDEDAAYGGEMSAHHYFREFAYCDTGMLPWLAIAAEISATGTRLYDLVQERIEAFPCSGEVNFTVDDPETTRWRIAEHYLAADPEIEEIDGLSMAFDDWRFNLRSSNTEPLLRLNVETRADGGLLERRLGELSALIRAK</sequence>
<dbReference type="InterPro" id="IPR005844">
    <property type="entry name" value="A-D-PHexomutase_a/b/a-I"/>
</dbReference>
<dbReference type="GO" id="GO:0016868">
    <property type="term" value="F:intramolecular phosphotransferase activity"/>
    <property type="evidence" value="ECO:0007669"/>
    <property type="project" value="InterPro"/>
</dbReference>
<feature type="domain" description="Alpha-D-phosphohexomutase alpha/beta/alpha" evidence="11">
    <location>
        <begin position="258"/>
        <end position="367"/>
    </location>
</feature>
<dbReference type="PANTHER" id="PTHR43771:SF1">
    <property type="entry name" value="PHOSPHOMANNOMUTASE"/>
    <property type="match status" value="1"/>
</dbReference>
<evidence type="ECO:0000256" key="5">
    <source>
        <dbReference type="ARBA" id="ARBA00022842"/>
    </source>
</evidence>
<dbReference type="InterPro" id="IPR005845">
    <property type="entry name" value="A-D-PHexomutase_a/b/a-II"/>
</dbReference>
<feature type="domain" description="Alpha-D-phosphohexomutase alpha/beta/alpha" evidence="10">
    <location>
        <begin position="154"/>
        <end position="253"/>
    </location>
</feature>
<dbReference type="Pfam" id="PF02879">
    <property type="entry name" value="PGM_PMM_II"/>
    <property type="match status" value="1"/>
</dbReference>
<dbReference type="InterPro" id="IPR005846">
    <property type="entry name" value="A-D-PHexomutase_a/b/a-III"/>
</dbReference>
<dbReference type="Gene3D" id="3.30.310.50">
    <property type="entry name" value="Alpha-D-phosphohexomutase, C-terminal domain"/>
    <property type="match status" value="1"/>
</dbReference>
<comment type="similarity">
    <text evidence="2 7">Belongs to the phosphohexose mutase family.</text>
</comment>
<dbReference type="GO" id="GO:0005975">
    <property type="term" value="P:carbohydrate metabolic process"/>
    <property type="evidence" value="ECO:0007669"/>
    <property type="project" value="InterPro"/>
</dbReference>
<gene>
    <name evidence="12" type="ORF">FJU11_11320</name>
</gene>
<dbReference type="PRINTS" id="PR00509">
    <property type="entry name" value="PGMPMM"/>
</dbReference>
<dbReference type="SUPFAM" id="SSF55957">
    <property type="entry name" value="Phosphoglucomutase, C-terminal domain"/>
    <property type="match status" value="1"/>
</dbReference>
<proteinExistence type="inferred from homology"/>
<evidence type="ECO:0000256" key="4">
    <source>
        <dbReference type="ARBA" id="ARBA00022723"/>
    </source>
</evidence>
<dbReference type="EMBL" id="VHLH01000020">
    <property type="protein sequence ID" value="TPW27572.1"/>
    <property type="molecule type" value="Genomic_DNA"/>
</dbReference>
<dbReference type="InterPro" id="IPR016066">
    <property type="entry name" value="A-D-PHexomutase_CS"/>
</dbReference>
<dbReference type="Gene3D" id="3.40.120.10">
    <property type="entry name" value="Alpha-D-Glucose-1,6-Bisphosphate, subunit A, domain 3"/>
    <property type="match status" value="3"/>
</dbReference>
<keyword evidence="5 7" id="KW-0460">Magnesium</keyword>
<dbReference type="InterPro" id="IPR005843">
    <property type="entry name" value="A-D-PHexomutase_C"/>
</dbReference>